<evidence type="ECO:0000313" key="2">
    <source>
        <dbReference type="Proteomes" id="UP000001844"/>
    </source>
</evidence>
<proteinExistence type="predicted"/>
<dbReference type="AlphaFoldDB" id="D5BZK7"/>
<organism evidence="1 2">
    <name type="scientific">Nitrosococcus halophilus (strain Nc4)</name>
    <dbReference type="NCBI Taxonomy" id="472759"/>
    <lineage>
        <taxon>Bacteria</taxon>
        <taxon>Pseudomonadati</taxon>
        <taxon>Pseudomonadota</taxon>
        <taxon>Gammaproteobacteria</taxon>
        <taxon>Chromatiales</taxon>
        <taxon>Chromatiaceae</taxon>
        <taxon>Nitrosococcus</taxon>
    </lineage>
</organism>
<accession>D5BZK7</accession>
<dbReference type="EMBL" id="CP001798">
    <property type="protein sequence ID" value="ADE14302.1"/>
    <property type="molecule type" value="Genomic_DNA"/>
</dbReference>
<dbReference type="STRING" id="472759.Nhal_1134"/>
<reference evidence="2" key="1">
    <citation type="submission" date="2010-04" db="EMBL/GenBank/DDBJ databases">
        <title>Complete genome sequence of Nitrosococcus halophilus Nc4, a salt-adapted, aerobic obligate ammonia-oxidizing sulfur purple bacterium.</title>
        <authorList>
            <consortium name="US DOE Joint Genome Institute"/>
            <person name="Campbell M.A."/>
            <person name="Malfatti S.A."/>
            <person name="Chain P.S.G."/>
            <person name="Heidelberg J.F."/>
            <person name="Ward B.B."/>
            <person name="Klotz M.G."/>
        </authorList>
    </citation>
    <scope>NUCLEOTIDE SEQUENCE [LARGE SCALE GENOMIC DNA]</scope>
    <source>
        <strain evidence="2">Nc4</strain>
    </source>
</reference>
<dbReference type="Proteomes" id="UP000001844">
    <property type="component" value="Chromosome"/>
</dbReference>
<evidence type="ECO:0000313" key="1">
    <source>
        <dbReference type="EMBL" id="ADE14302.1"/>
    </source>
</evidence>
<gene>
    <name evidence="1" type="ordered locus">Nhal_1134</name>
</gene>
<dbReference type="HOGENOM" id="CLU_1072953_0_0_6"/>
<dbReference type="KEGG" id="nhl:Nhal_1134"/>
<protein>
    <submittedName>
        <fullName evidence="1">Uncharacterized protein</fullName>
    </submittedName>
</protein>
<name>D5BZK7_NITHN</name>
<sequence>MPAFQTAHTAAQCPRHNLARLWPGTRRRFHRGRARAWHGGIGGRWQSCGLVFFGCGTDRIKPCVVAEMLSCRCVISFSRFFCAFEATKVDFLAINHDSGSPFTGIRLQGNTFKTRWIVSRSTLISAVLLLRANAQVDLAVIKQVAVDMVGNKSFGYLKDHPVHVLLSLLSILENPSNGIPESAYVPSIIDQALVIISINQGITAFCQRDLLIWHLPIEVGPQLVPGDTTVGGALDGQHSLGGNTALFDPFLNGLIAHPT</sequence>
<keyword evidence="2" id="KW-1185">Reference proteome</keyword>